<name>V4RVA7_9HYPH</name>
<keyword evidence="5" id="KW-1185">Reference proteome</keyword>
<evidence type="ECO:0000313" key="5">
    <source>
        <dbReference type="Proteomes" id="UP000017819"/>
    </source>
</evidence>
<dbReference type="OrthoDB" id="9779114at2"/>
<gene>
    <name evidence="4" type="ORF">N177_0401</name>
</gene>
<dbReference type="eggNOG" id="COG0398">
    <property type="taxonomic scope" value="Bacteria"/>
</dbReference>
<keyword evidence="2" id="KW-1133">Transmembrane helix</keyword>
<feature type="domain" description="VTT" evidence="3">
    <location>
        <begin position="8"/>
        <end position="95"/>
    </location>
</feature>
<proteinExistence type="predicted"/>
<dbReference type="Proteomes" id="UP000017819">
    <property type="component" value="Unassembled WGS sequence"/>
</dbReference>
<dbReference type="STRING" id="631454.N177_0401"/>
<organism evidence="4 5">
    <name type="scientific">Lutibaculum baratangense AMV1</name>
    <dbReference type="NCBI Taxonomy" id="631454"/>
    <lineage>
        <taxon>Bacteria</taxon>
        <taxon>Pseudomonadati</taxon>
        <taxon>Pseudomonadota</taxon>
        <taxon>Alphaproteobacteria</taxon>
        <taxon>Hyphomicrobiales</taxon>
        <taxon>Tepidamorphaceae</taxon>
        <taxon>Lutibaculum</taxon>
    </lineage>
</organism>
<dbReference type="AlphaFoldDB" id="V4RVA7"/>
<dbReference type="RefSeq" id="WP_023430552.1">
    <property type="nucleotide sequence ID" value="NZ_AWXZ01000012.1"/>
</dbReference>
<evidence type="ECO:0000256" key="2">
    <source>
        <dbReference type="SAM" id="Phobius"/>
    </source>
</evidence>
<evidence type="ECO:0000256" key="1">
    <source>
        <dbReference type="SAM" id="MobiDB-lite"/>
    </source>
</evidence>
<dbReference type="EMBL" id="AWXZ01000012">
    <property type="protein sequence ID" value="ESR26975.1"/>
    <property type="molecule type" value="Genomic_DNA"/>
</dbReference>
<evidence type="ECO:0000313" key="4">
    <source>
        <dbReference type="EMBL" id="ESR26975.1"/>
    </source>
</evidence>
<dbReference type="InterPro" id="IPR053240">
    <property type="entry name" value="VTT_domain"/>
</dbReference>
<reference evidence="4 5" key="1">
    <citation type="journal article" date="2014" name="Genome Announc.">
        <title>Draft Genome Sequence of Lutibaculum baratangense Strain AMV1T, Isolated from a Mud Volcano in Andamans, India.</title>
        <authorList>
            <person name="Singh A."/>
            <person name="Sreenivas A."/>
            <person name="Sathyanarayana Reddy G."/>
            <person name="Pinnaka A.K."/>
            <person name="Shivaji S."/>
        </authorList>
    </citation>
    <scope>NUCLEOTIDE SEQUENCE [LARGE SCALE GENOMIC DNA]</scope>
    <source>
        <strain evidence="4 5">AMV1</strain>
    </source>
</reference>
<evidence type="ECO:0000259" key="3">
    <source>
        <dbReference type="Pfam" id="PF09335"/>
    </source>
</evidence>
<dbReference type="PATRIC" id="fig|631454.5.peg.393"/>
<comment type="caution">
    <text evidence="4">The sequence shown here is derived from an EMBL/GenBank/DDBJ whole genome shotgun (WGS) entry which is preliminary data.</text>
</comment>
<sequence length="142" mass="15160">MALSLPGGLVLTVAEGLFFGWLTGGLVTLVAATLGASLLFLVARTTLGETLAERAGPRLEALRAGFTEDAASYLLFLRLVPVFPFWLVNPAPALLGLGRLRRHDLRRERPGHLRLLRDRGGPRQRGGRAGRGAGGLPCGRGR</sequence>
<keyword evidence="2" id="KW-0472">Membrane</keyword>
<dbReference type="PANTHER" id="PTHR46826">
    <property type="match status" value="1"/>
</dbReference>
<accession>V4RVA7</accession>
<feature type="transmembrane region" description="Helical" evidence="2">
    <location>
        <begin position="20"/>
        <end position="42"/>
    </location>
</feature>
<feature type="compositionally biased region" description="Gly residues" evidence="1">
    <location>
        <begin position="123"/>
        <end position="142"/>
    </location>
</feature>
<feature type="region of interest" description="Disordered" evidence="1">
    <location>
        <begin position="116"/>
        <end position="142"/>
    </location>
</feature>
<protein>
    <submittedName>
        <fullName evidence="4">Putative membrane protein</fullName>
    </submittedName>
</protein>
<dbReference type="InterPro" id="IPR032816">
    <property type="entry name" value="VTT_dom"/>
</dbReference>
<keyword evidence="2" id="KW-0812">Transmembrane</keyword>
<dbReference type="PANTHER" id="PTHR46826:SF1">
    <property type="entry name" value="TVP38_TMEM64 FAMILY MEMBRANE PROTEIN YDJX"/>
    <property type="match status" value="1"/>
</dbReference>
<dbReference type="Pfam" id="PF09335">
    <property type="entry name" value="VTT_dom"/>
    <property type="match status" value="1"/>
</dbReference>